<dbReference type="InterPro" id="IPR011453">
    <property type="entry name" value="DUF1559"/>
</dbReference>
<keyword evidence="5" id="KW-1185">Reference proteome</keyword>
<evidence type="ECO:0000313" key="4">
    <source>
        <dbReference type="EMBL" id="QDT91815.1"/>
    </source>
</evidence>
<proteinExistence type="predicted"/>
<dbReference type="RefSeq" id="WP_145228969.1">
    <property type="nucleotide sequence ID" value="NZ_CP036343.1"/>
</dbReference>
<dbReference type="InterPro" id="IPR012902">
    <property type="entry name" value="N_methyl_site"/>
</dbReference>
<dbReference type="Gene3D" id="3.30.700.10">
    <property type="entry name" value="Glycoprotein, Type 4 Pilin"/>
    <property type="match status" value="1"/>
</dbReference>
<name>A0A517VFL7_9PLAN</name>
<dbReference type="InterPro" id="IPR045584">
    <property type="entry name" value="Pilin-like"/>
</dbReference>
<gene>
    <name evidence="4" type="primary">xcpT_29</name>
    <name evidence="4" type="ORF">Pan161_34780</name>
</gene>
<reference evidence="4 5" key="1">
    <citation type="submission" date="2019-02" db="EMBL/GenBank/DDBJ databases">
        <title>Deep-cultivation of Planctomycetes and their phenomic and genomic characterization uncovers novel biology.</title>
        <authorList>
            <person name="Wiegand S."/>
            <person name="Jogler M."/>
            <person name="Boedeker C."/>
            <person name="Pinto D."/>
            <person name="Vollmers J."/>
            <person name="Rivas-Marin E."/>
            <person name="Kohn T."/>
            <person name="Peeters S.H."/>
            <person name="Heuer A."/>
            <person name="Rast P."/>
            <person name="Oberbeckmann S."/>
            <person name="Bunk B."/>
            <person name="Jeske O."/>
            <person name="Meyerdierks A."/>
            <person name="Storesund J.E."/>
            <person name="Kallscheuer N."/>
            <person name="Luecker S."/>
            <person name="Lage O.M."/>
            <person name="Pohl T."/>
            <person name="Merkel B.J."/>
            <person name="Hornburger P."/>
            <person name="Mueller R.-W."/>
            <person name="Bruemmer F."/>
            <person name="Labrenz M."/>
            <person name="Spormann A.M."/>
            <person name="Op den Camp H."/>
            <person name="Overmann J."/>
            <person name="Amann R."/>
            <person name="Jetten M.S.M."/>
            <person name="Mascher T."/>
            <person name="Medema M.H."/>
            <person name="Devos D.P."/>
            <person name="Kaster A.-K."/>
            <person name="Ovreas L."/>
            <person name="Rohde M."/>
            <person name="Galperin M.Y."/>
            <person name="Jogler C."/>
        </authorList>
    </citation>
    <scope>NUCLEOTIDE SEQUENCE [LARGE SCALE GENOMIC DNA]</scope>
    <source>
        <strain evidence="4 5">Pan161</strain>
    </source>
</reference>
<dbReference type="PROSITE" id="PS00409">
    <property type="entry name" value="PROKAR_NTER_METHYL"/>
    <property type="match status" value="1"/>
</dbReference>
<evidence type="ECO:0000313" key="5">
    <source>
        <dbReference type="Proteomes" id="UP000316855"/>
    </source>
</evidence>
<protein>
    <submittedName>
        <fullName evidence="4">Type II secretion system protein G</fullName>
    </submittedName>
</protein>
<dbReference type="Proteomes" id="UP000316855">
    <property type="component" value="Chromosome"/>
</dbReference>
<feature type="transmembrane region" description="Helical" evidence="2">
    <location>
        <begin position="12"/>
        <end position="36"/>
    </location>
</feature>
<evidence type="ECO:0000259" key="3">
    <source>
        <dbReference type="Pfam" id="PF07596"/>
    </source>
</evidence>
<dbReference type="KEGG" id="gax:Pan161_34780"/>
<dbReference type="SUPFAM" id="SSF54523">
    <property type="entry name" value="Pili subunits"/>
    <property type="match status" value="1"/>
</dbReference>
<dbReference type="InterPro" id="IPR027558">
    <property type="entry name" value="Pre_pil_HX9DG_C"/>
</dbReference>
<accession>A0A517VFL7</accession>
<evidence type="ECO:0000256" key="1">
    <source>
        <dbReference type="SAM" id="MobiDB-lite"/>
    </source>
</evidence>
<dbReference type="PANTHER" id="PTHR30093">
    <property type="entry name" value="GENERAL SECRETION PATHWAY PROTEIN G"/>
    <property type="match status" value="1"/>
</dbReference>
<sequence>MKNNTGHRQKAGFTLIELLVVIAIIAILIALLLPAVQSAREAARRSTCKNNLKQLGLGLHNYHETHGAFPPGSIVTLTNGGSGNTVRWREWMEAGNTSGVGTHGTSWMLQILPFVDQANTYNKWNFNTNVMGNRAVAEVDIPIFYCPSRRSKVRKVDAKLQLDESPGSTTINNAFEKGGTDYGGCKGAGNGFGDGFSGTGHESLGVGASGEWMGTLSGGHLGIFYPNGDTQMRDIKDGTTNTLMTGEMQRLRGNDASLSLDSWSAGGVANIFDTDTAGSSSENGSGNNQGINGGQYEAPGSDHEGGAHFGLADGSVRFISENIDNRTFNRIGTADGDKIPGEF</sequence>
<dbReference type="NCBIfam" id="TIGR04294">
    <property type="entry name" value="pre_pil_HX9DG"/>
    <property type="match status" value="1"/>
</dbReference>
<dbReference type="PANTHER" id="PTHR30093:SF2">
    <property type="entry name" value="TYPE II SECRETION SYSTEM PROTEIN H"/>
    <property type="match status" value="1"/>
</dbReference>
<dbReference type="AlphaFoldDB" id="A0A517VFL7"/>
<evidence type="ECO:0000256" key="2">
    <source>
        <dbReference type="SAM" id="Phobius"/>
    </source>
</evidence>
<dbReference type="Pfam" id="PF07596">
    <property type="entry name" value="SBP_bac_10"/>
    <property type="match status" value="1"/>
</dbReference>
<dbReference type="Pfam" id="PF07963">
    <property type="entry name" value="N_methyl"/>
    <property type="match status" value="1"/>
</dbReference>
<dbReference type="EMBL" id="CP036343">
    <property type="protein sequence ID" value="QDT91815.1"/>
    <property type="molecule type" value="Genomic_DNA"/>
</dbReference>
<keyword evidence="2" id="KW-0472">Membrane</keyword>
<feature type="domain" description="DUF1559" evidence="3">
    <location>
        <begin position="37"/>
        <end position="325"/>
    </location>
</feature>
<keyword evidence="2" id="KW-0812">Transmembrane</keyword>
<organism evidence="4 5">
    <name type="scientific">Gimesia algae</name>
    <dbReference type="NCBI Taxonomy" id="2527971"/>
    <lineage>
        <taxon>Bacteria</taxon>
        <taxon>Pseudomonadati</taxon>
        <taxon>Planctomycetota</taxon>
        <taxon>Planctomycetia</taxon>
        <taxon>Planctomycetales</taxon>
        <taxon>Planctomycetaceae</taxon>
        <taxon>Gimesia</taxon>
    </lineage>
</organism>
<dbReference type="NCBIfam" id="TIGR02532">
    <property type="entry name" value="IV_pilin_GFxxxE"/>
    <property type="match status" value="1"/>
</dbReference>
<feature type="region of interest" description="Disordered" evidence="1">
    <location>
        <begin position="274"/>
        <end position="309"/>
    </location>
</feature>
<feature type="compositionally biased region" description="Low complexity" evidence="1">
    <location>
        <begin position="278"/>
        <end position="290"/>
    </location>
</feature>
<dbReference type="OrthoDB" id="255848at2"/>
<keyword evidence="2" id="KW-1133">Transmembrane helix</keyword>